<evidence type="ECO:0000313" key="1">
    <source>
        <dbReference type="EMBL" id="ERN17079.1"/>
    </source>
</evidence>
<sequence length="137" mass="15327">MQKFFHGESSNAHGFPTTDSTDWFSQRETHIPFQNFVDSISLLSLRNNPQSVAEYIADSSVYSSLLNVNELRLADQVGLNNESNKVDGDEESNQNYTTSQLLETYTAATPAIHAQAISDPYTMNQGFLAIFQKNTLK</sequence>
<dbReference type="AlphaFoldDB" id="U5D3S9"/>
<accession>U5D3S9</accession>
<name>U5D3S9_AMBTC</name>
<dbReference type="Proteomes" id="UP000017836">
    <property type="component" value="Unassembled WGS sequence"/>
</dbReference>
<organism evidence="1 2">
    <name type="scientific">Amborella trichopoda</name>
    <dbReference type="NCBI Taxonomy" id="13333"/>
    <lineage>
        <taxon>Eukaryota</taxon>
        <taxon>Viridiplantae</taxon>
        <taxon>Streptophyta</taxon>
        <taxon>Embryophyta</taxon>
        <taxon>Tracheophyta</taxon>
        <taxon>Spermatophyta</taxon>
        <taxon>Magnoliopsida</taxon>
        <taxon>Amborellales</taxon>
        <taxon>Amborellaceae</taxon>
        <taxon>Amborella</taxon>
    </lineage>
</organism>
<gene>
    <name evidence="1" type="ORF">AMTR_s00044p00077730</name>
</gene>
<evidence type="ECO:0000313" key="2">
    <source>
        <dbReference type="Proteomes" id="UP000017836"/>
    </source>
</evidence>
<proteinExistence type="predicted"/>
<dbReference type="HOGENOM" id="CLU_1867878_0_0_1"/>
<protein>
    <submittedName>
        <fullName evidence="1">Uncharacterized protein</fullName>
    </submittedName>
</protein>
<reference evidence="2" key="1">
    <citation type="journal article" date="2013" name="Science">
        <title>The Amborella genome and the evolution of flowering plants.</title>
        <authorList>
            <consortium name="Amborella Genome Project"/>
        </authorList>
    </citation>
    <scope>NUCLEOTIDE SEQUENCE [LARGE SCALE GENOMIC DNA]</scope>
</reference>
<keyword evidence="2" id="KW-1185">Reference proteome</keyword>
<dbReference type="EMBL" id="KI392384">
    <property type="protein sequence ID" value="ERN17079.1"/>
    <property type="molecule type" value="Genomic_DNA"/>
</dbReference>
<dbReference type="Gramene" id="ERN17079">
    <property type="protein sequence ID" value="ERN17079"/>
    <property type="gene ID" value="AMTR_s00044p00077730"/>
</dbReference>